<organism evidence="3 4">
    <name type="scientific">Mycobacterium helveticum</name>
    <dbReference type="NCBI Taxonomy" id="2592811"/>
    <lineage>
        <taxon>Bacteria</taxon>
        <taxon>Bacillati</taxon>
        <taxon>Actinomycetota</taxon>
        <taxon>Actinomycetes</taxon>
        <taxon>Mycobacteriales</taxon>
        <taxon>Mycobacteriaceae</taxon>
        <taxon>Mycobacterium</taxon>
    </lineage>
</organism>
<proteinExistence type="predicted"/>
<dbReference type="InterPro" id="IPR012337">
    <property type="entry name" value="RNaseH-like_sf"/>
</dbReference>
<keyword evidence="4" id="KW-1185">Reference proteome</keyword>
<accession>A0A557XI30</accession>
<evidence type="ECO:0000313" key="3">
    <source>
        <dbReference type="EMBL" id="TVS85343.1"/>
    </source>
</evidence>
<dbReference type="AlphaFoldDB" id="A0A557XI30"/>
<dbReference type="EMBL" id="VMQU01000100">
    <property type="protein sequence ID" value="TVS85343.1"/>
    <property type="molecule type" value="Genomic_DNA"/>
</dbReference>
<dbReference type="Pfam" id="PF01609">
    <property type="entry name" value="DDE_Tnp_1"/>
    <property type="match status" value="1"/>
</dbReference>
<dbReference type="OrthoDB" id="477305at2"/>
<comment type="caution">
    <text evidence="3">The sequence shown here is derived from an EMBL/GenBank/DDBJ whole genome shotgun (WGS) entry which is preliminary data.</text>
</comment>
<feature type="domain" description="Transposase IS4-like" evidence="1">
    <location>
        <begin position="146"/>
        <end position="361"/>
    </location>
</feature>
<evidence type="ECO:0000259" key="2">
    <source>
        <dbReference type="Pfam" id="PF13006"/>
    </source>
</evidence>
<dbReference type="InterPro" id="IPR047952">
    <property type="entry name" value="Transpos_IS4"/>
</dbReference>
<dbReference type="PANTHER" id="PTHR37529:SF1">
    <property type="entry name" value="TRANSPOSASE INSG FOR INSERTION SEQUENCE ELEMENT IS4-RELATED"/>
    <property type="match status" value="1"/>
</dbReference>
<gene>
    <name evidence="3" type="ORF">FPZ47_19970</name>
</gene>
<dbReference type="NCBIfam" id="NF033592">
    <property type="entry name" value="transpos_IS4_1"/>
    <property type="match status" value="1"/>
</dbReference>
<evidence type="ECO:0000313" key="4">
    <source>
        <dbReference type="Proteomes" id="UP000320513"/>
    </source>
</evidence>
<dbReference type="GO" id="GO:0004803">
    <property type="term" value="F:transposase activity"/>
    <property type="evidence" value="ECO:0007669"/>
    <property type="project" value="InterPro"/>
</dbReference>
<reference evidence="3 4" key="1">
    <citation type="submission" date="2019-07" db="EMBL/GenBank/DDBJ databases">
        <title>New Mycobacterium species.</title>
        <authorList>
            <person name="Tortoli E."/>
            <person name="Ghielmetti G."/>
            <person name="Friedel U."/>
            <person name="Trovato A."/>
        </authorList>
    </citation>
    <scope>NUCLEOTIDE SEQUENCE [LARGE SCALE GENOMIC DNA]</scope>
    <source>
        <strain evidence="3 4">16-83</strain>
    </source>
</reference>
<protein>
    <submittedName>
        <fullName evidence="3">IS4 family transposase</fullName>
    </submittedName>
</protein>
<dbReference type="InterPro" id="IPR002559">
    <property type="entry name" value="Transposase_11"/>
</dbReference>
<sequence>MPRAGWVKPEHDHRLSDYLSLGMLTRAFPPEMIDEVLAECGRGEKRHRLLPARVVVYYVLGLALFSTSSYEEVMRMLVAGHSWASGWSQQWPVPTKAALFQARKRLGPEPLRALFDKAVVPLTAPQTAGGFYRSWRLMSVDGLCLDTADTEANEARFGRPGSSRGEHRGGAFPQVRVLGLAECGSKAILDAAVGSYRQGEQALAEQVLRSLRPGMLVSADGGFFSYPLWAKAAGTGADLLWRIRSSALLPVEKCYRDGSFASRIYPGTTARRNDTDGIDVRVLEYTLDPGPQTANRTCRLITTITDPFAAPASELARLDAERWEIETAFDELKTHQRGPGLVLRSKLPDGVIQEVYGHLCVHYAIRWLMYSAATDYGQGPDGLPSARYLRAARRTNTSHLGFPPETSR</sequence>
<dbReference type="Proteomes" id="UP000320513">
    <property type="component" value="Unassembled WGS sequence"/>
</dbReference>
<name>A0A557XI30_9MYCO</name>
<dbReference type="PANTHER" id="PTHR37529">
    <property type="entry name" value="TRANSPOSASE INSG FOR INSERTION SEQUENCE ELEMENT IS4-RELATED"/>
    <property type="match status" value="1"/>
</dbReference>
<dbReference type="SUPFAM" id="SSF53098">
    <property type="entry name" value="Ribonuclease H-like"/>
    <property type="match status" value="1"/>
</dbReference>
<dbReference type="GO" id="GO:0006313">
    <property type="term" value="P:DNA transposition"/>
    <property type="evidence" value="ECO:0007669"/>
    <property type="project" value="InterPro"/>
</dbReference>
<dbReference type="InterPro" id="IPR024473">
    <property type="entry name" value="Transposases_IS4_N"/>
</dbReference>
<evidence type="ECO:0000259" key="1">
    <source>
        <dbReference type="Pfam" id="PF01609"/>
    </source>
</evidence>
<feature type="domain" description="Transposase IS4 N-terminal" evidence="2">
    <location>
        <begin position="20"/>
        <end position="116"/>
    </location>
</feature>
<dbReference type="Pfam" id="PF13006">
    <property type="entry name" value="Nterm_IS4"/>
    <property type="match status" value="1"/>
</dbReference>
<dbReference type="GO" id="GO:0003677">
    <property type="term" value="F:DNA binding"/>
    <property type="evidence" value="ECO:0007669"/>
    <property type="project" value="InterPro"/>
</dbReference>
<dbReference type="RefSeq" id="WP_144953384.1">
    <property type="nucleotide sequence ID" value="NZ_VMQU01000100.1"/>
</dbReference>